<dbReference type="EMBL" id="CAJFCW020000005">
    <property type="protein sequence ID" value="CAG9121360.1"/>
    <property type="molecule type" value="Genomic_DNA"/>
</dbReference>
<dbReference type="OrthoDB" id="4473401at2759"/>
<dbReference type="SUPFAM" id="SSF57256">
    <property type="entry name" value="Elafin-like"/>
    <property type="match status" value="1"/>
</dbReference>
<dbReference type="SMART" id="SM00217">
    <property type="entry name" value="WAP"/>
    <property type="match status" value="1"/>
</dbReference>
<protein>
    <recommendedName>
        <fullName evidence="1">WAP domain-containing protein</fullName>
    </recommendedName>
</protein>
<dbReference type="InterPro" id="IPR008197">
    <property type="entry name" value="WAP_dom"/>
</dbReference>
<proteinExistence type="predicted"/>
<dbReference type="Proteomes" id="UP000783686">
    <property type="component" value="Unassembled WGS sequence"/>
</dbReference>
<accession>A0A811LCF9</accession>
<evidence type="ECO:0000313" key="3">
    <source>
        <dbReference type="Proteomes" id="UP000614601"/>
    </source>
</evidence>
<reference evidence="2" key="1">
    <citation type="submission" date="2020-09" db="EMBL/GenBank/DDBJ databases">
        <authorList>
            <person name="Kikuchi T."/>
        </authorList>
    </citation>
    <scope>NUCLEOTIDE SEQUENCE</scope>
    <source>
        <strain evidence="2">SH1</strain>
    </source>
</reference>
<dbReference type="EMBL" id="CAJFDH010000005">
    <property type="protein sequence ID" value="CAD5225839.1"/>
    <property type="molecule type" value="Genomic_DNA"/>
</dbReference>
<dbReference type="GO" id="GO:0005576">
    <property type="term" value="C:extracellular region"/>
    <property type="evidence" value="ECO:0007669"/>
    <property type="project" value="InterPro"/>
</dbReference>
<sequence>MPIFGPDRTKLGWTLLLLQATTMTLLVYSAKIERITKTSQISMNKTEISLCEYYKAIGKRSAYCDKIEKSIVKGIPVSRINAKPGDCPQPIGISGYSDQSSTGCWLDSNCPGVQKCCLEPNPTAHNAQRICRDPVGISSIQGTPMCPADANAILNCLYVHPDACQTDADCMGRQNNVQPSCCMTKCGYRICHLY</sequence>
<dbReference type="Gene3D" id="4.10.75.10">
    <property type="entry name" value="Elafin-like"/>
    <property type="match status" value="1"/>
</dbReference>
<comment type="caution">
    <text evidence="2">The sequence shown here is derived from an EMBL/GenBank/DDBJ whole genome shotgun (WGS) entry which is preliminary data.</text>
</comment>
<dbReference type="Proteomes" id="UP000614601">
    <property type="component" value="Unassembled WGS sequence"/>
</dbReference>
<keyword evidence="3" id="KW-1185">Reference proteome</keyword>
<feature type="domain" description="WAP" evidence="1">
    <location>
        <begin position="80"/>
        <end position="135"/>
    </location>
</feature>
<organism evidence="2 3">
    <name type="scientific">Bursaphelenchus okinawaensis</name>
    <dbReference type="NCBI Taxonomy" id="465554"/>
    <lineage>
        <taxon>Eukaryota</taxon>
        <taxon>Metazoa</taxon>
        <taxon>Ecdysozoa</taxon>
        <taxon>Nematoda</taxon>
        <taxon>Chromadorea</taxon>
        <taxon>Rhabditida</taxon>
        <taxon>Tylenchina</taxon>
        <taxon>Tylenchomorpha</taxon>
        <taxon>Aphelenchoidea</taxon>
        <taxon>Aphelenchoididae</taxon>
        <taxon>Bursaphelenchus</taxon>
    </lineage>
</organism>
<gene>
    <name evidence="2" type="ORF">BOKJ2_LOCUS11778</name>
</gene>
<dbReference type="AlphaFoldDB" id="A0A811LCF9"/>
<evidence type="ECO:0000313" key="2">
    <source>
        <dbReference type="EMBL" id="CAD5225839.1"/>
    </source>
</evidence>
<dbReference type="Pfam" id="PF00095">
    <property type="entry name" value="WAP"/>
    <property type="match status" value="1"/>
</dbReference>
<dbReference type="PROSITE" id="PS51390">
    <property type="entry name" value="WAP"/>
    <property type="match status" value="1"/>
</dbReference>
<dbReference type="InterPro" id="IPR036645">
    <property type="entry name" value="Elafin-like_sf"/>
</dbReference>
<name>A0A811LCF9_9BILA</name>
<dbReference type="GO" id="GO:0030414">
    <property type="term" value="F:peptidase inhibitor activity"/>
    <property type="evidence" value="ECO:0007669"/>
    <property type="project" value="InterPro"/>
</dbReference>
<evidence type="ECO:0000259" key="1">
    <source>
        <dbReference type="PROSITE" id="PS51390"/>
    </source>
</evidence>